<dbReference type="PANTHER" id="PTHR22957">
    <property type="entry name" value="TBC1 DOMAIN FAMILY MEMBER GTPASE-ACTIVATING PROTEIN"/>
    <property type="match status" value="1"/>
</dbReference>
<dbReference type="Proteomes" id="UP000243579">
    <property type="component" value="Unassembled WGS sequence"/>
</dbReference>
<comment type="caution">
    <text evidence="3">The sequence shown here is derived from an EMBL/GenBank/DDBJ whole genome shotgun (WGS) entry which is preliminary data.</text>
</comment>
<evidence type="ECO:0000256" key="1">
    <source>
        <dbReference type="ARBA" id="ARBA00022468"/>
    </source>
</evidence>
<feature type="domain" description="Rab-GAP TBC" evidence="2">
    <location>
        <begin position="205"/>
        <end position="526"/>
    </location>
</feature>
<organism evidence="3 4">
    <name type="scientific">Achlya hypogyna</name>
    <name type="common">Oomycete</name>
    <name type="synonym">Protoachlya hypogyna</name>
    <dbReference type="NCBI Taxonomy" id="1202772"/>
    <lineage>
        <taxon>Eukaryota</taxon>
        <taxon>Sar</taxon>
        <taxon>Stramenopiles</taxon>
        <taxon>Oomycota</taxon>
        <taxon>Saprolegniomycetes</taxon>
        <taxon>Saprolegniales</taxon>
        <taxon>Achlyaceae</taxon>
        <taxon>Achlya</taxon>
    </lineage>
</organism>
<dbReference type="Gene3D" id="1.10.8.270">
    <property type="entry name" value="putative rabgap domain of human tbc1 domain family member 14 like domains"/>
    <property type="match status" value="1"/>
</dbReference>
<dbReference type="InterPro" id="IPR000195">
    <property type="entry name" value="Rab-GAP-TBC_dom"/>
</dbReference>
<dbReference type="Gene3D" id="1.10.472.80">
    <property type="entry name" value="Ypt/Rab-GAP domain of gyp1p, domain 3"/>
    <property type="match status" value="1"/>
</dbReference>
<keyword evidence="4" id="KW-1185">Reference proteome</keyword>
<dbReference type="STRING" id="1202772.A0A1V9Z742"/>
<dbReference type="SMART" id="SM00164">
    <property type="entry name" value="TBC"/>
    <property type="match status" value="1"/>
</dbReference>
<dbReference type="PROSITE" id="PS50086">
    <property type="entry name" value="TBC_RABGAP"/>
    <property type="match status" value="1"/>
</dbReference>
<reference evidence="3 4" key="1">
    <citation type="journal article" date="2014" name="Genome Biol. Evol.">
        <title>The secreted proteins of Achlya hypogyna and Thraustotheca clavata identify the ancestral oomycete secretome and reveal gene acquisitions by horizontal gene transfer.</title>
        <authorList>
            <person name="Misner I."/>
            <person name="Blouin N."/>
            <person name="Leonard G."/>
            <person name="Richards T.A."/>
            <person name="Lane C.E."/>
        </authorList>
    </citation>
    <scope>NUCLEOTIDE SEQUENCE [LARGE SCALE GENOMIC DNA]</scope>
    <source>
        <strain evidence="3 4">ATCC 48635</strain>
    </source>
</reference>
<dbReference type="Pfam" id="PF00566">
    <property type="entry name" value="RabGAP-TBC"/>
    <property type="match status" value="2"/>
</dbReference>
<accession>A0A1V9Z742</accession>
<proteinExistence type="predicted"/>
<name>A0A1V9Z742_ACHHY</name>
<evidence type="ECO:0000259" key="2">
    <source>
        <dbReference type="PROSITE" id="PS50086"/>
    </source>
</evidence>
<dbReference type="SUPFAM" id="SSF50729">
    <property type="entry name" value="PH domain-like"/>
    <property type="match status" value="1"/>
</dbReference>
<dbReference type="InterPro" id="IPR011993">
    <property type="entry name" value="PH-like_dom_sf"/>
</dbReference>
<protein>
    <recommendedName>
        <fullName evidence="2">Rab-GAP TBC domain-containing protein</fullName>
    </recommendedName>
</protein>
<dbReference type="SMART" id="SM00233">
    <property type="entry name" value="PH"/>
    <property type="match status" value="1"/>
</dbReference>
<dbReference type="SUPFAM" id="SSF47923">
    <property type="entry name" value="Ypt/Rab-GAP domain of gyp1p"/>
    <property type="match status" value="2"/>
</dbReference>
<dbReference type="Gene3D" id="2.30.29.30">
    <property type="entry name" value="Pleckstrin-homology domain (PH domain)/Phosphotyrosine-binding domain (PTB)"/>
    <property type="match status" value="1"/>
</dbReference>
<sequence>MQAAGDGTLLGRFIRSATSASLPLPSLSFPTSFSAPALAALDAPVEPVLHTIPCLKTGRLLVEIDGIQRQWESCTVSLVGTDISNLALYYVKDDSGKPATVIRLHSASIDLMEEIFSVITYEQTWYLCAESQRDAEDWADAICGALEAAAMGSTGRRRRLSSHVTASTVKEIQTRDIFTRVDEFVEIYVRSSAHDIHRQATRGAFSWSCLRNLTWRLWLGALPADSPFGSWVPATLAARAEYARLQAKYPFVLPTTSDDDSNEYHYGPVASPRDASLLLHTIHRDVVRTRCAMPYFRDGPVQTMLIRVLFIFAQEHPAMAYHQGMGELLAVIVYLLYIEQYPREPASGSPRDGRWSFETVSMAPGGQVVDDGAPWDDSSYVHVDVIDVGRDPVAIDKDRFLASRPFAADASKPTTACKEAIVDLLSTVTSGEAIEADAYSLLERLMSRMVGVFCPASSPTAASLHSQLERIQYELLPRADPELARHLGELHIVPEVYLLKWVRLLFAREFQMHQVWAVWDAVLSVSPHDLSFAHVICVALLHECRDELLAQDDVAGVLQALKDHGISYAKAVDTARELHDRLLTEDAGRLLSREHY</sequence>
<dbReference type="InterPro" id="IPR035969">
    <property type="entry name" value="Rab-GAP_TBC_sf"/>
</dbReference>
<dbReference type="GO" id="GO:0005096">
    <property type="term" value="F:GTPase activator activity"/>
    <property type="evidence" value="ECO:0007669"/>
    <property type="project" value="UniProtKB-KW"/>
</dbReference>
<dbReference type="OrthoDB" id="27140at2759"/>
<evidence type="ECO:0000313" key="3">
    <source>
        <dbReference type="EMBL" id="OQR93818.1"/>
    </source>
</evidence>
<dbReference type="InterPro" id="IPR001849">
    <property type="entry name" value="PH_domain"/>
</dbReference>
<evidence type="ECO:0000313" key="4">
    <source>
        <dbReference type="Proteomes" id="UP000243579"/>
    </source>
</evidence>
<gene>
    <name evidence="3" type="ORF">ACHHYP_02253</name>
</gene>
<dbReference type="EMBL" id="JNBR01000394">
    <property type="protein sequence ID" value="OQR93818.1"/>
    <property type="molecule type" value="Genomic_DNA"/>
</dbReference>
<keyword evidence="1" id="KW-0343">GTPase activation</keyword>
<dbReference type="AlphaFoldDB" id="A0A1V9Z742"/>
<dbReference type="PANTHER" id="PTHR22957:SF337">
    <property type="entry name" value="TBC1 DOMAIN FAMILY MEMBER 5"/>
    <property type="match status" value="1"/>
</dbReference>